<name>A0AAD6WL29_9AGAR</name>
<dbReference type="EMBL" id="JARJCM010000540">
    <property type="protein sequence ID" value="KAJ7016297.1"/>
    <property type="molecule type" value="Genomic_DNA"/>
</dbReference>
<feature type="compositionally biased region" description="Basic and acidic residues" evidence="1">
    <location>
        <begin position="664"/>
        <end position="675"/>
    </location>
</feature>
<sequence length="708" mass="76518">MASKKKSTQRKVKEMFKPYDEDKVPESMPFPALWRVHSTKTQTTAVPQLSDIQRSWILDVALRGVDLTQLTAEMLKALHKTVKHDALEAKPFQHQPEAADRKEEAQLPRLVAAWNAKKGNKVETKKDDDNESDSGSDDSEDEADDAVQDTLLRGYTKTGWALAIQKVVSNKVSSAKTKAKLQRARGANSTEPEPGSSTPPASSPGSARAAEKLLRICAYTGRDKFRDECHDAIHEFSKTLSGSNAGGKFRKAERELWAKTDQRHWEDAAGNEQDVDWEERQNLIPLGFKQMVDDLNSSPKFRPFVALYLMSWLGEDGQMKFRWAESVPKELALPVFKETYKPLVEEACNTIYKWSEVSLRALELDAGRADTSGPSFPLTVEGVEDASPKALVTVVKKYLADSYAAAFGTTDIPWGDIETTPANFYDVTQFEPKVSLSRVDALTRDELYELGGMLAAVAGTGTRGLFRKGVAPACAAAAPPAPPETELPVPPAGKEVEDTEAARMKQAEEAERQQREIDEDALSSGGGRGDGASAAEDGGSASSAGAEEAGASAAGGGEGGAGRAEEAARQQREAEKVVREREAEEAAREREAEEAARQQREAEKVAEDAARLQAGSGEGEGEGGEEEEGEEAQSGAAATAGGRRGKRASRESAPNARGIVNFIHSKDAAAEREKAAQAALGNTGRRPGWDYVAKSPMKNKSGTKKRSN</sequence>
<gene>
    <name evidence="2" type="ORF">C8F04DRAFT_1202667</name>
</gene>
<organism evidence="2 3">
    <name type="scientific">Mycena alexandri</name>
    <dbReference type="NCBI Taxonomy" id="1745969"/>
    <lineage>
        <taxon>Eukaryota</taxon>
        <taxon>Fungi</taxon>
        <taxon>Dikarya</taxon>
        <taxon>Basidiomycota</taxon>
        <taxon>Agaricomycotina</taxon>
        <taxon>Agaricomycetes</taxon>
        <taxon>Agaricomycetidae</taxon>
        <taxon>Agaricales</taxon>
        <taxon>Marasmiineae</taxon>
        <taxon>Mycenaceae</taxon>
        <taxon>Mycena</taxon>
    </lineage>
</organism>
<feature type="region of interest" description="Disordered" evidence="1">
    <location>
        <begin position="475"/>
        <end position="708"/>
    </location>
</feature>
<proteinExistence type="predicted"/>
<reference evidence="2" key="1">
    <citation type="submission" date="2023-03" db="EMBL/GenBank/DDBJ databases">
        <title>Massive genome expansion in bonnet fungi (Mycena s.s.) driven by repeated elements and novel gene families across ecological guilds.</title>
        <authorList>
            <consortium name="Lawrence Berkeley National Laboratory"/>
            <person name="Harder C.B."/>
            <person name="Miyauchi S."/>
            <person name="Viragh M."/>
            <person name="Kuo A."/>
            <person name="Thoen E."/>
            <person name="Andreopoulos B."/>
            <person name="Lu D."/>
            <person name="Skrede I."/>
            <person name="Drula E."/>
            <person name="Henrissat B."/>
            <person name="Morin E."/>
            <person name="Kohler A."/>
            <person name="Barry K."/>
            <person name="LaButti K."/>
            <person name="Morin E."/>
            <person name="Salamov A."/>
            <person name="Lipzen A."/>
            <person name="Mereny Z."/>
            <person name="Hegedus B."/>
            <person name="Baldrian P."/>
            <person name="Stursova M."/>
            <person name="Weitz H."/>
            <person name="Taylor A."/>
            <person name="Grigoriev I.V."/>
            <person name="Nagy L.G."/>
            <person name="Martin F."/>
            <person name="Kauserud H."/>
        </authorList>
    </citation>
    <scope>NUCLEOTIDE SEQUENCE</scope>
    <source>
        <strain evidence="2">CBHHK200</strain>
    </source>
</reference>
<evidence type="ECO:0000313" key="3">
    <source>
        <dbReference type="Proteomes" id="UP001218188"/>
    </source>
</evidence>
<dbReference type="AlphaFoldDB" id="A0AAD6WL29"/>
<feature type="compositionally biased region" description="Basic and acidic residues" evidence="1">
    <location>
        <begin position="563"/>
        <end position="610"/>
    </location>
</feature>
<evidence type="ECO:0000256" key="1">
    <source>
        <dbReference type="SAM" id="MobiDB-lite"/>
    </source>
</evidence>
<feature type="compositionally biased region" description="Low complexity" evidence="1">
    <location>
        <begin position="189"/>
        <end position="207"/>
    </location>
</feature>
<accession>A0AAD6WL29</accession>
<feature type="compositionally biased region" description="Low complexity" evidence="1">
    <location>
        <begin position="531"/>
        <end position="552"/>
    </location>
</feature>
<feature type="compositionally biased region" description="Low complexity" evidence="1">
    <location>
        <begin position="632"/>
        <end position="641"/>
    </location>
</feature>
<feature type="compositionally biased region" description="Basic and acidic residues" evidence="1">
    <location>
        <begin position="494"/>
        <end position="516"/>
    </location>
</feature>
<feature type="compositionally biased region" description="Pro residues" evidence="1">
    <location>
        <begin position="479"/>
        <end position="491"/>
    </location>
</feature>
<dbReference type="Proteomes" id="UP001218188">
    <property type="component" value="Unassembled WGS sequence"/>
</dbReference>
<comment type="caution">
    <text evidence="2">The sequence shown here is derived from an EMBL/GenBank/DDBJ whole genome shotgun (WGS) entry which is preliminary data.</text>
</comment>
<feature type="compositionally biased region" description="Gly residues" evidence="1">
    <location>
        <begin position="553"/>
        <end position="562"/>
    </location>
</feature>
<keyword evidence="3" id="KW-1185">Reference proteome</keyword>
<feature type="region of interest" description="Disordered" evidence="1">
    <location>
        <begin position="118"/>
        <end position="145"/>
    </location>
</feature>
<evidence type="ECO:0000313" key="2">
    <source>
        <dbReference type="EMBL" id="KAJ7016297.1"/>
    </source>
</evidence>
<feature type="compositionally biased region" description="Acidic residues" evidence="1">
    <location>
        <begin position="129"/>
        <end position="145"/>
    </location>
</feature>
<protein>
    <submittedName>
        <fullName evidence="2">Uncharacterized protein</fullName>
    </submittedName>
</protein>
<feature type="region of interest" description="Disordered" evidence="1">
    <location>
        <begin position="173"/>
        <end position="208"/>
    </location>
</feature>
<feature type="compositionally biased region" description="Acidic residues" evidence="1">
    <location>
        <begin position="619"/>
        <end position="631"/>
    </location>
</feature>